<dbReference type="RefSeq" id="WP_022771195.1">
    <property type="nucleotide sequence ID" value="NC_022576.1"/>
</dbReference>
<dbReference type="EMBL" id="CP004885">
    <property type="protein sequence ID" value="AGX86372.1"/>
    <property type="molecule type" value="Genomic_DNA"/>
</dbReference>
<dbReference type="InterPro" id="IPR011990">
    <property type="entry name" value="TPR-like_helical_dom_sf"/>
</dbReference>
<organism evidence="2 3">
    <name type="scientific">Candidatus Symbiobacter mobilis CR</name>
    <dbReference type="NCBI Taxonomy" id="946483"/>
    <lineage>
        <taxon>Bacteria</taxon>
        <taxon>Pseudomonadati</taxon>
        <taxon>Pseudomonadota</taxon>
        <taxon>Betaproteobacteria</taxon>
        <taxon>Burkholderiales</taxon>
        <taxon>Comamonadaceae</taxon>
    </lineage>
</organism>
<gene>
    <name evidence="2" type="ORF">Cenrod_0245</name>
</gene>
<dbReference type="PANTHER" id="PTHR10098">
    <property type="entry name" value="RAPSYN-RELATED"/>
    <property type="match status" value="1"/>
</dbReference>
<dbReference type="Gene3D" id="2.130.10.10">
    <property type="entry name" value="YVTN repeat-like/Quinoprotein amine dehydrogenase"/>
    <property type="match status" value="2"/>
</dbReference>
<sequence>MFKYGVSRLAQSVMALTLCGGVAVTPSAWSVDKAEGTVVSGTPLSASAANLFDDARVKLWSADFLAERKSAVVEAVAADLAGNAPHPFAAQVWLRVQESLGVKPLQAVSLAPAAAQEKLAAIADIESLSGAGRNDELLARFPVGDLKKFNDPWAVTLLISAAEAEERLDLAFAYRMASWQLNPQLFSPVWNFIDQFSSKNTLTDRQKALEMAATFAATRSGPAVARIAQDRALYGLDYASIAQLWNDTSDWHALRYRASMAYGSQRWDESIELQRRAESAFPFRNPGVRMAKAMIRANRLEESRRMLAQNALRYAPTGVATERQALADLAAALQEAGEQGEQRSVLDQALNRWPDDVEFLNAKAELEQGSNRPAEAVTIWRRVLLLEPKNAYAWSRLVEASQANGKLQQALDAYRDALAAVGKPDPRLFNVMLGVLQARGEHEEAVKAVRSRESERHLGGWTLRNLALSLQKLGRKPEALEELRRSFVEDGLTAWGADRYFELVDDIHGAAGSEVEIQRLRREFPEASLIADRLETRLLRRSGKDRHPVQVMDDEAIALAPQAYWPYYYRAWEAAEAGNYEEMQAHITRGLAAMPADLQGRRTELLLKRAALTSKIEKQRPVVNADHLRAALADLDEAEKGGYGLGEVHHQRFDILSLLSRNPEAARELMAWSAASPDDGSAVATLFQFSDNAIGARSFLALNRYIHRNPYDGQRLAEGLERHAKWGGSPVVGLAYSRLLEERAPGVAREWRPIYNKSTALNSLGAHQDHYRATYDGSSSIAPSDRYVGWFESARGQAQSNRSFLLPEKLDLVHMHATIVDPSGIEVERGYHPITGRLTFLRVGAASVSAEYDARGINLLRLADSGGSEIRLEYDAQDLITRITQKGGDELSFEYAPNSKPSRISVKGVGDIKIEYDANNEISKVVAGGGPKVALRVTSAFQELLGLSKRFERASADEVPDLPVQDSAFEKLEQAESAVEATVRGKPGKNRDALAERILKAKLATATWLAEHLGDRRKYARDLGDRLAAILEAAWQPGATPATLRAGLDAAVLWHRVTLRLHSHGVAEEDWRKWSRLQAWLGEMPTKAPSLVALSAKVLAQFSKDPLKLMDLAHWLPRSYIDNVGFWQRYPMRSVVPANLAENARAEAVLVRRNGDVVVGSRVGLSVLRRGFWEWFAWDTASERFSPDISYDAAGRALAVLSLAEDSQGALWVGTDNGLVRIAGDYGGAAGRWTLPAPRVERLAPYRDGVLAGTPAGLMFYGEKGAGILPPALAPQQASRITLLKAQEAPDDAQVVLIGTDNTLVGVSGDQVQTLVTGQGVRDAQWLNGRVFILRQNDVTVATWTGEGKPGNPERIADAGGIHFSRQIEGLSALLADDGSQVLAVLTDLGLSLFRDEHFEEKKLPLADRDAVVSLLASAGSKTFMATSEGIYALDRDKVSGDNDGRVYDLLTDTGRGVTFVARGDRLEVVTLTRPRAGARPFSDIKSTRLALDVAGGLITNDGTTILRFPADSMSPTELFDARAKGEGGQHFDAITSLLVASDGTIWVSSGASVFRHKDGQTSEFSIYKDPEVFPARSHMISRVLETVDKRIWVVASDEGHLYFRGQAMKGGLLEWDGRRFVIKETPKDGSWFISSYTNIGPDSAIVGTAAGFARQSGQRYDLVESLKEASYSDLKKRQPMLFLGSRGARLGEDMWLFGTAGGVVALRGGRWILPDRLNWLLPDRHLASYGGRMVHAVATDAAGRIYAGTDRGLLIYETGGADPMQFLLTENLSDLALGELESEKLRAEAGALLPGLPKDSITGKMAQQFSAGNTQIAALKARRDRPNPMLVDVVATQSSGKETASLMPGPNLDQELDQRERAQRELLTRIERDAFGLYQMLELKPIDLDIWRKRLSPEDVVVQYLPTADRLLIHIAKRGGGEVREVAVKSQELYARAQAVSTVIAQEAARLRMDRGANPVLTGDDLLTFQLKSRGAEGLTEELHWLYEQLLRPVEHDLAGYQHVYIVPVGSLAHLPFSALVRSVKPLPEYVAQRMDIGVLPSLYLMDLVLRARESHPGGAAIFGNPDGTLPGAEREAETIRSIVGSNSVVRIGSAATMQALKDGAGDTRWLHLATHGNLNAQDPSKSFLVLAGGTRMSMVDAMLLPLTHTEMVVLSACESGVGANGMDYATLARSFAYAGAPSVVASLWRVNDDATARLMERFYSHRQNGRDVFSALSSAQRDMISSGGSLAAPAAWSGFLAFGRP</sequence>
<name>U5N4X7_9BURK</name>
<dbReference type="SUPFAM" id="SSF48452">
    <property type="entry name" value="TPR-like"/>
    <property type="match status" value="1"/>
</dbReference>
<reference evidence="2 3" key="1">
    <citation type="journal article" date="2013" name="Genome Biol.">
        <title>Genomic analysis reveals key aspects of prokaryotic symbiosis in the phototrophic consortium "Chlorochromatium aggregatum".</title>
        <authorList>
            <person name="Liu Z."/>
            <person name="Muller J."/>
            <person name="Li T."/>
            <person name="Alvey R.M."/>
            <person name="Vogl K."/>
            <person name="Frigaard N.U."/>
            <person name="Rockwell N.C."/>
            <person name="Boyd E.S."/>
            <person name="Tomsho L.P."/>
            <person name="Schuster S.C."/>
            <person name="Henke P."/>
            <person name="Rohde M."/>
            <person name="Overmann J."/>
            <person name="Bryant D.A."/>
        </authorList>
    </citation>
    <scope>NUCLEOTIDE SEQUENCE [LARGE SCALE GENOMIC DNA]</scope>
    <source>
        <strain evidence="2">CR</strain>
    </source>
</reference>
<dbReference type="Pfam" id="PF05593">
    <property type="entry name" value="RHS_repeat"/>
    <property type="match status" value="1"/>
</dbReference>
<dbReference type="KEGG" id="cbx:Cenrod_0245"/>
<dbReference type="Pfam" id="PF12770">
    <property type="entry name" value="CHAT"/>
    <property type="match status" value="1"/>
</dbReference>
<dbReference type="eggNOG" id="COG3292">
    <property type="taxonomic scope" value="Bacteria"/>
</dbReference>
<dbReference type="eggNOG" id="COG3209">
    <property type="taxonomic scope" value="Bacteria"/>
</dbReference>
<dbReference type="SMART" id="SM00028">
    <property type="entry name" value="TPR"/>
    <property type="match status" value="4"/>
</dbReference>
<dbReference type="STRING" id="946483.Cenrod_0245"/>
<accession>U5N4X7</accession>
<dbReference type="Pfam" id="PF07494">
    <property type="entry name" value="Reg_prop"/>
    <property type="match status" value="1"/>
</dbReference>
<dbReference type="InterPro" id="IPR031325">
    <property type="entry name" value="RHS_repeat"/>
</dbReference>
<dbReference type="eggNOG" id="COG4995">
    <property type="taxonomic scope" value="Bacteria"/>
</dbReference>
<dbReference type="Gene3D" id="1.25.40.10">
    <property type="entry name" value="Tetratricopeptide repeat domain"/>
    <property type="match status" value="1"/>
</dbReference>
<keyword evidence="3" id="KW-1185">Reference proteome</keyword>
<proteinExistence type="predicted"/>
<dbReference type="InterPro" id="IPR019734">
    <property type="entry name" value="TPR_rpt"/>
</dbReference>
<dbReference type="HOGENOM" id="CLU_230690_0_0_4"/>
<feature type="domain" description="CHAT" evidence="1">
    <location>
        <begin position="1982"/>
        <end position="2245"/>
    </location>
</feature>
<dbReference type="Gene3D" id="2.180.10.10">
    <property type="entry name" value="RHS repeat-associated core"/>
    <property type="match status" value="1"/>
</dbReference>
<evidence type="ECO:0000313" key="2">
    <source>
        <dbReference type="EMBL" id="AGX86372.1"/>
    </source>
</evidence>
<evidence type="ECO:0000259" key="1">
    <source>
        <dbReference type="Pfam" id="PF12770"/>
    </source>
</evidence>
<dbReference type="Proteomes" id="UP000017184">
    <property type="component" value="Chromosome"/>
</dbReference>
<dbReference type="InterPro" id="IPR011110">
    <property type="entry name" value="Reg_prop"/>
</dbReference>
<protein>
    <recommendedName>
        <fullName evidence="1">CHAT domain-containing protein</fullName>
    </recommendedName>
</protein>
<dbReference type="InterPro" id="IPR024983">
    <property type="entry name" value="CHAT_dom"/>
</dbReference>
<dbReference type="eggNOG" id="COG0457">
    <property type="taxonomic scope" value="Bacteria"/>
</dbReference>
<dbReference type="OrthoDB" id="9771112at2"/>
<evidence type="ECO:0000313" key="3">
    <source>
        <dbReference type="Proteomes" id="UP000017184"/>
    </source>
</evidence>
<dbReference type="InterPro" id="IPR015943">
    <property type="entry name" value="WD40/YVTN_repeat-like_dom_sf"/>
</dbReference>
<dbReference type="PANTHER" id="PTHR10098:SF108">
    <property type="entry name" value="TETRATRICOPEPTIDE REPEAT PROTEIN 28"/>
    <property type="match status" value="1"/>
</dbReference>